<feature type="region of interest" description="Disordered" evidence="4">
    <location>
        <begin position="314"/>
        <end position="333"/>
    </location>
</feature>
<feature type="compositionally biased region" description="Polar residues" evidence="4">
    <location>
        <begin position="222"/>
        <end position="247"/>
    </location>
</feature>
<dbReference type="InterPro" id="IPR003653">
    <property type="entry name" value="Peptidase_C48_C"/>
</dbReference>
<organism evidence="6">
    <name type="scientific">Anthurium amnicola</name>
    <dbReference type="NCBI Taxonomy" id="1678845"/>
    <lineage>
        <taxon>Eukaryota</taxon>
        <taxon>Viridiplantae</taxon>
        <taxon>Streptophyta</taxon>
        <taxon>Embryophyta</taxon>
        <taxon>Tracheophyta</taxon>
        <taxon>Spermatophyta</taxon>
        <taxon>Magnoliopsida</taxon>
        <taxon>Liliopsida</taxon>
        <taxon>Araceae</taxon>
        <taxon>Pothoideae</taxon>
        <taxon>Potheae</taxon>
        <taxon>Anthurium</taxon>
    </lineage>
</organism>
<dbReference type="Pfam" id="PF02902">
    <property type="entry name" value="Peptidase_C48"/>
    <property type="match status" value="1"/>
</dbReference>
<sequence>MFLCGEHIIYFTCNFEDESSVLSNFSWCMFQLPQQQNSFDCGLFLLHYVELFLKEVPVDFSPFTITKFSNFLNMDWFIPDEASHKRFVIRDLMCDLLNDSEKDPPASYSNWDCSEPTEKTVAKELAEFPASTSNPVKADLDNSACSIAHDVIDNKLSTLSSPDCARYDKEAGYFLHHFFEANATRKATFDSAGHILQQSNSFRKITSTMSPIEEEEEADGQFSLSPQESSQPLTGSLKTRMTPTSYGSEDGVLDTCQKLDNLMQVEHHDEGDSSPDVTSCGSLNSLEHNTTNMDKKDKSLPHETIDDVLHDGVNKENQRSSPENCGQDPDCPSSVSGEVLDTCVVEDSQEADNTTSESADCGVSSTCCWETADSCQAMGPISNRDPLDEENRQPGGEKLNSILGTQRHKRQRITHE</sequence>
<dbReference type="PANTHER" id="PTHR47764:SF2">
    <property type="entry name" value="UBIQUITIN-LIKE PROTEASE FAMILY PROFILE DOMAIN-CONTAINING PROTEIN"/>
    <property type="match status" value="1"/>
</dbReference>
<keyword evidence="2 6" id="KW-0645">Protease</keyword>
<dbReference type="AlphaFoldDB" id="A0A1D1XKC7"/>
<keyword evidence="3" id="KW-0378">Hydrolase</keyword>
<feature type="region of interest" description="Disordered" evidence="4">
    <location>
        <begin position="211"/>
        <end position="252"/>
    </location>
</feature>
<protein>
    <submittedName>
        <fullName evidence="6">Putative ubiquitin-like-specific protease 2B</fullName>
    </submittedName>
</protein>
<dbReference type="PANTHER" id="PTHR47764">
    <property type="entry name" value="UBIQUITIN-LIKE-SPECIFIC PROTEASE 2B-RELATED"/>
    <property type="match status" value="1"/>
</dbReference>
<gene>
    <name evidence="6" type="primary">ULP2B_2</name>
    <name evidence="6" type="ORF">g.57488</name>
</gene>
<dbReference type="EMBL" id="GDJX01025091">
    <property type="protein sequence ID" value="JAT42845.1"/>
    <property type="molecule type" value="Transcribed_RNA"/>
</dbReference>
<reference evidence="6" key="1">
    <citation type="submission" date="2015-07" db="EMBL/GenBank/DDBJ databases">
        <title>Transcriptome Assembly of Anthurium amnicola.</title>
        <authorList>
            <person name="Suzuki J."/>
        </authorList>
    </citation>
    <scope>NUCLEOTIDE SEQUENCE</scope>
</reference>
<dbReference type="Gene3D" id="1.10.418.20">
    <property type="match status" value="1"/>
</dbReference>
<feature type="compositionally biased region" description="Polar residues" evidence="4">
    <location>
        <begin position="275"/>
        <end position="292"/>
    </location>
</feature>
<feature type="domain" description="Ubiquitin-like protease family profile" evidence="5">
    <location>
        <begin position="1"/>
        <end position="52"/>
    </location>
</feature>
<proteinExistence type="inferred from homology"/>
<name>A0A1D1XKC7_9ARAE</name>
<evidence type="ECO:0000256" key="4">
    <source>
        <dbReference type="SAM" id="MobiDB-lite"/>
    </source>
</evidence>
<dbReference type="GO" id="GO:0008234">
    <property type="term" value="F:cysteine-type peptidase activity"/>
    <property type="evidence" value="ECO:0007669"/>
    <property type="project" value="InterPro"/>
</dbReference>
<accession>A0A1D1XKC7</accession>
<dbReference type="GO" id="GO:0006508">
    <property type="term" value="P:proteolysis"/>
    <property type="evidence" value="ECO:0007669"/>
    <property type="project" value="UniProtKB-KW"/>
</dbReference>
<evidence type="ECO:0000259" key="5">
    <source>
        <dbReference type="PROSITE" id="PS50600"/>
    </source>
</evidence>
<evidence type="ECO:0000256" key="1">
    <source>
        <dbReference type="ARBA" id="ARBA00005234"/>
    </source>
</evidence>
<evidence type="ECO:0000313" key="6">
    <source>
        <dbReference type="EMBL" id="JAT42845.1"/>
    </source>
</evidence>
<comment type="similarity">
    <text evidence="1">Belongs to the peptidase C48 family.</text>
</comment>
<dbReference type="InterPro" id="IPR038765">
    <property type="entry name" value="Papain-like_cys_pep_sf"/>
</dbReference>
<feature type="compositionally biased region" description="Basic residues" evidence="4">
    <location>
        <begin position="406"/>
        <end position="416"/>
    </location>
</feature>
<dbReference type="PROSITE" id="PS50600">
    <property type="entry name" value="ULP_PROTEASE"/>
    <property type="match status" value="1"/>
</dbReference>
<evidence type="ECO:0000256" key="2">
    <source>
        <dbReference type="ARBA" id="ARBA00022670"/>
    </source>
</evidence>
<feature type="region of interest" description="Disordered" evidence="4">
    <location>
        <begin position="267"/>
        <end position="300"/>
    </location>
</feature>
<dbReference type="SUPFAM" id="SSF54001">
    <property type="entry name" value="Cysteine proteinases"/>
    <property type="match status" value="1"/>
</dbReference>
<evidence type="ECO:0000256" key="3">
    <source>
        <dbReference type="ARBA" id="ARBA00022801"/>
    </source>
</evidence>
<feature type="region of interest" description="Disordered" evidence="4">
    <location>
        <begin position="378"/>
        <end position="416"/>
    </location>
</feature>